<feature type="compositionally biased region" description="Acidic residues" evidence="7">
    <location>
        <begin position="96"/>
        <end position="115"/>
    </location>
</feature>
<evidence type="ECO:0000256" key="4">
    <source>
        <dbReference type="ARBA" id="ARBA00022759"/>
    </source>
</evidence>
<dbReference type="PANTHER" id="PTHR37984">
    <property type="entry name" value="PROTEIN CBG26694"/>
    <property type="match status" value="1"/>
</dbReference>
<dbReference type="Gene3D" id="3.10.10.10">
    <property type="entry name" value="HIV Type 1 Reverse Transcriptase, subunit A, domain 1"/>
    <property type="match status" value="1"/>
</dbReference>
<dbReference type="Pfam" id="PF08284">
    <property type="entry name" value="RVP_2"/>
    <property type="match status" value="1"/>
</dbReference>
<dbReference type="CDD" id="cd01647">
    <property type="entry name" value="RT_LTR"/>
    <property type="match status" value="1"/>
</dbReference>
<keyword evidence="1" id="KW-0808">Transferase</keyword>
<dbReference type="InterPro" id="IPR050951">
    <property type="entry name" value="Retrovirus_Pol_polyprotein"/>
</dbReference>
<feature type="compositionally biased region" description="Pro residues" evidence="7">
    <location>
        <begin position="18"/>
        <end position="29"/>
    </location>
</feature>
<organism evidence="9 10">
    <name type="scientific">Tanacetum coccineum</name>
    <dbReference type="NCBI Taxonomy" id="301880"/>
    <lineage>
        <taxon>Eukaryota</taxon>
        <taxon>Viridiplantae</taxon>
        <taxon>Streptophyta</taxon>
        <taxon>Embryophyta</taxon>
        <taxon>Tracheophyta</taxon>
        <taxon>Spermatophyta</taxon>
        <taxon>Magnoliopsida</taxon>
        <taxon>eudicotyledons</taxon>
        <taxon>Gunneridae</taxon>
        <taxon>Pentapetalae</taxon>
        <taxon>asterids</taxon>
        <taxon>campanulids</taxon>
        <taxon>Asterales</taxon>
        <taxon>Asteraceae</taxon>
        <taxon>Asteroideae</taxon>
        <taxon>Anthemideae</taxon>
        <taxon>Anthemidinae</taxon>
        <taxon>Tanacetum</taxon>
    </lineage>
</organism>
<accession>A0ABQ5IMG8</accession>
<dbReference type="InterPro" id="IPR041373">
    <property type="entry name" value="RT_RNaseH"/>
</dbReference>
<keyword evidence="5" id="KW-0378">Hydrolase</keyword>
<evidence type="ECO:0000256" key="2">
    <source>
        <dbReference type="ARBA" id="ARBA00022695"/>
    </source>
</evidence>
<feature type="compositionally biased region" description="Acidic residues" evidence="7">
    <location>
        <begin position="66"/>
        <end position="83"/>
    </location>
</feature>
<evidence type="ECO:0000256" key="6">
    <source>
        <dbReference type="ARBA" id="ARBA00022918"/>
    </source>
</evidence>
<feature type="domain" description="CCHC-type" evidence="8">
    <location>
        <begin position="631"/>
        <end position="647"/>
    </location>
</feature>
<dbReference type="InterPro" id="IPR043502">
    <property type="entry name" value="DNA/RNA_pol_sf"/>
</dbReference>
<keyword evidence="2" id="KW-0548">Nucleotidyltransferase</keyword>
<evidence type="ECO:0000313" key="9">
    <source>
        <dbReference type="EMBL" id="GJU01373.1"/>
    </source>
</evidence>
<evidence type="ECO:0000256" key="3">
    <source>
        <dbReference type="ARBA" id="ARBA00022722"/>
    </source>
</evidence>
<sequence>MSDSEDSTVTYTEAAIQEPPPPNFVPEPVYPEFMPPKDDVLPAEEQPLPAAVSQTADSLGYITESNPEEDPEEDDEDPEEDPPDYPTDRDGKEESSGDDAEDEKEDEGEDEEEDEHLALAESVPPLAYRTTARMSIRAQTPVPFPSEEEVDRLLALPSPPPSPLTTYSSPLPQIPSPPLPISPLPLPASPTNSLGYRDAMIRLRAESPSTSHPLPLPPPIILQHTRAFMVLMRAATPSTYCLAPLLRTSLSRTPPSGIPPLLPIPLPTSSPPLLLSSTDRRAGVLKAELSPRKTLCITPDPRFEIRESSFALTARPTRGFRRDYGFIATLDAKIRRDLDREIGYGITEIWEDPYEIAKEIPATDDARSVMSGQLNLLRKDMHSQARMTRLMESEARLSRKAWVQSMDASDMARSESQMVALQTQQRPARDSAHPDVLEEAGSVAYALAARDAERSMNDDDIHNLGTGSRRTERTARECTYPDFMKCQPLNFKGIEGVVELTIGHDAAYAMTWINLKKMMTDKYCPRGEIKKLEIEIWNLKVKGTDVTMQKAIEIATELIDKKISTLAERQADNKRKFDDISRNNQSQQQPPKRNNVARAYTTGSGEKKPSGGSKPLCPKCNYHHDGQCAPKRYKCNRVGHLARDCRSPTNANTVNINNNQRTPRANPGVLTYFECGAQGYFKKDCPNSLIDNIPTSLDYRVDIELADGRIIWVNTLIQGCTLNFLNHPFIIDLMPIEMGSFDVIIDMDWLSKYQAVIVYVEKIVRIPFGNKTLIVRGDGSSHEHRSRLNIISCTKTQKYLLKGCHAFLAHVTTKKAEDKSEEKRLKDVPIVRDFPEVFLEDLPASLEMKELSDQLKELSDKGFIRPSSSPWGAPVLFVKKKDGSFWMFIDYQELNKLTVKNRYPLPRIDDLFDQLQGLSVYSKIDLSAPILALPEGSKDFVVYCDNSIKGLGAVLMQRENVIAYASRQLKIHEKNYITYDLELGAIVFALKIWRHYLYKTKCTVFTNHKSLQHILNQKELNMRQHRWLELLSDYDCDIRYHPGKANVVADALSMKERDQLL</sequence>
<reference evidence="9" key="1">
    <citation type="journal article" date="2022" name="Int. J. Mol. Sci.">
        <title>Draft Genome of Tanacetum Coccineum: Genomic Comparison of Closely Related Tanacetum-Family Plants.</title>
        <authorList>
            <person name="Yamashiro T."/>
            <person name="Shiraishi A."/>
            <person name="Nakayama K."/>
            <person name="Satake H."/>
        </authorList>
    </citation>
    <scope>NUCLEOTIDE SEQUENCE</scope>
</reference>
<keyword evidence="3" id="KW-0540">Nuclease</keyword>
<keyword evidence="6 9" id="KW-0695">RNA-directed DNA polymerase</keyword>
<dbReference type="SMART" id="SM00343">
    <property type="entry name" value="ZnF_C2HC"/>
    <property type="match status" value="2"/>
</dbReference>
<dbReference type="CDD" id="cd09274">
    <property type="entry name" value="RNase_HI_RT_Ty3"/>
    <property type="match status" value="1"/>
</dbReference>
<evidence type="ECO:0000256" key="7">
    <source>
        <dbReference type="SAM" id="MobiDB-lite"/>
    </source>
</evidence>
<dbReference type="PANTHER" id="PTHR37984:SF5">
    <property type="entry name" value="PROTEIN NYNRIN-LIKE"/>
    <property type="match status" value="1"/>
</dbReference>
<evidence type="ECO:0000256" key="5">
    <source>
        <dbReference type="ARBA" id="ARBA00022801"/>
    </source>
</evidence>
<dbReference type="InterPro" id="IPR043128">
    <property type="entry name" value="Rev_trsase/Diguanyl_cyclase"/>
</dbReference>
<evidence type="ECO:0000259" key="8">
    <source>
        <dbReference type="SMART" id="SM00343"/>
    </source>
</evidence>
<comment type="caution">
    <text evidence="9">The sequence shown here is derived from an EMBL/GenBank/DDBJ whole genome shotgun (WGS) entry which is preliminary data.</text>
</comment>
<gene>
    <name evidence="9" type="ORF">Tco_1111711</name>
</gene>
<dbReference type="Pfam" id="PF17917">
    <property type="entry name" value="RT_RNaseH"/>
    <property type="match status" value="1"/>
</dbReference>
<dbReference type="Gene3D" id="3.30.70.270">
    <property type="match status" value="1"/>
</dbReference>
<dbReference type="GO" id="GO:0003964">
    <property type="term" value="F:RNA-directed DNA polymerase activity"/>
    <property type="evidence" value="ECO:0007669"/>
    <property type="project" value="UniProtKB-KW"/>
</dbReference>
<proteinExistence type="predicted"/>
<evidence type="ECO:0000313" key="10">
    <source>
        <dbReference type="Proteomes" id="UP001151760"/>
    </source>
</evidence>
<feature type="compositionally biased region" description="Polar residues" evidence="7">
    <location>
        <begin position="582"/>
        <end position="592"/>
    </location>
</feature>
<feature type="region of interest" description="Disordered" evidence="7">
    <location>
        <begin position="574"/>
        <end position="596"/>
    </location>
</feature>
<keyword evidence="10" id="KW-1185">Reference proteome</keyword>
<feature type="domain" description="CCHC-type" evidence="8">
    <location>
        <begin position="673"/>
        <end position="687"/>
    </location>
</feature>
<dbReference type="EMBL" id="BQNB010020957">
    <property type="protein sequence ID" value="GJU01373.1"/>
    <property type="molecule type" value="Genomic_DNA"/>
</dbReference>
<dbReference type="InterPro" id="IPR001878">
    <property type="entry name" value="Znf_CCHC"/>
</dbReference>
<dbReference type="Gene3D" id="4.10.60.10">
    <property type="entry name" value="Zinc finger, CCHC-type"/>
    <property type="match status" value="1"/>
</dbReference>
<protein>
    <submittedName>
        <fullName evidence="9">Reverse transcriptase domain-containing protein</fullName>
    </submittedName>
</protein>
<evidence type="ECO:0000256" key="1">
    <source>
        <dbReference type="ARBA" id="ARBA00022679"/>
    </source>
</evidence>
<reference evidence="9" key="2">
    <citation type="submission" date="2022-01" db="EMBL/GenBank/DDBJ databases">
        <authorList>
            <person name="Yamashiro T."/>
            <person name="Shiraishi A."/>
            <person name="Satake H."/>
            <person name="Nakayama K."/>
        </authorList>
    </citation>
    <scope>NUCLEOTIDE SEQUENCE</scope>
</reference>
<name>A0ABQ5IMG8_9ASTR</name>
<feature type="compositionally biased region" description="Basic and acidic residues" evidence="7">
    <location>
        <begin position="86"/>
        <end position="95"/>
    </location>
</feature>
<dbReference type="Gene3D" id="3.10.20.370">
    <property type="match status" value="1"/>
</dbReference>
<dbReference type="Proteomes" id="UP001151760">
    <property type="component" value="Unassembled WGS sequence"/>
</dbReference>
<dbReference type="SUPFAM" id="SSF56672">
    <property type="entry name" value="DNA/RNA polymerases"/>
    <property type="match status" value="1"/>
</dbReference>
<keyword evidence="4" id="KW-0255">Endonuclease</keyword>
<feature type="region of interest" description="Disordered" evidence="7">
    <location>
        <begin position="139"/>
        <end position="168"/>
    </location>
</feature>
<feature type="region of interest" description="Disordered" evidence="7">
    <location>
        <begin position="1"/>
        <end position="126"/>
    </location>
</feature>